<reference evidence="2" key="1">
    <citation type="journal article" date="2023" name="Front. Plant Sci.">
        <title>Chromosomal-level genome assembly of Melastoma candidum provides insights into trichome evolution.</title>
        <authorList>
            <person name="Zhong Y."/>
            <person name="Wu W."/>
            <person name="Sun C."/>
            <person name="Zou P."/>
            <person name="Liu Y."/>
            <person name="Dai S."/>
            <person name="Zhou R."/>
        </authorList>
    </citation>
    <scope>NUCLEOTIDE SEQUENCE [LARGE SCALE GENOMIC DNA]</scope>
</reference>
<gene>
    <name evidence="1" type="ORF">MLD38_025266</name>
</gene>
<keyword evidence="2" id="KW-1185">Reference proteome</keyword>
<dbReference type="EMBL" id="CM042886">
    <property type="protein sequence ID" value="KAI4340432.1"/>
    <property type="molecule type" value="Genomic_DNA"/>
</dbReference>
<evidence type="ECO:0000313" key="2">
    <source>
        <dbReference type="Proteomes" id="UP001057402"/>
    </source>
</evidence>
<name>A0ACB9NVU2_9MYRT</name>
<proteinExistence type="predicted"/>
<sequence>MAVAGVQNVSVIDSSLPRGRVNHGRESGQAPVILQMLRELEDEHAGASQEDGVGDRFYRQVSNGSSIDSLSNDTSDGRAEDQVSSTGELTGDAMGSGHGQESMSRGVSSEHGNGLDQERYSNLGESERERVRQIFREWMSSGSKERTSNNSNVNGRLRSEWLGQNEQGRVKIIREWVRKTSRGTPLGEDREDQVAQIERVLDVSVIN</sequence>
<accession>A0ACB9NVU2</accession>
<protein>
    <submittedName>
        <fullName evidence="1">Uncharacterized protein</fullName>
    </submittedName>
</protein>
<evidence type="ECO:0000313" key="1">
    <source>
        <dbReference type="EMBL" id="KAI4340432.1"/>
    </source>
</evidence>
<comment type="caution">
    <text evidence="1">The sequence shown here is derived from an EMBL/GenBank/DDBJ whole genome shotgun (WGS) entry which is preliminary data.</text>
</comment>
<dbReference type="Proteomes" id="UP001057402">
    <property type="component" value="Chromosome 7"/>
</dbReference>
<organism evidence="1 2">
    <name type="scientific">Melastoma candidum</name>
    <dbReference type="NCBI Taxonomy" id="119954"/>
    <lineage>
        <taxon>Eukaryota</taxon>
        <taxon>Viridiplantae</taxon>
        <taxon>Streptophyta</taxon>
        <taxon>Embryophyta</taxon>
        <taxon>Tracheophyta</taxon>
        <taxon>Spermatophyta</taxon>
        <taxon>Magnoliopsida</taxon>
        <taxon>eudicotyledons</taxon>
        <taxon>Gunneridae</taxon>
        <taxon>Pentapetalae</taxon>
        <taxon>rosids</taxon>
        <taxon>malvids</taxon>
        <taxon>Myrtales</taxon>
        <taxon>Melastomataceae</taxon>
        <taxon>Melastomatoideae</taxon>
        <taxon>Melastomateae</taxon>
        <taxon>Melastoma</taxon>
    </lineage>
</organism>